<organism evidence="3">
    <name type="scientific">Ganoderma boninense</name>
    <dbReference type="NCBI Taxonomy" id="34458"/>
    <lineage>
        <taxon>Eukaryota</taxon>
        <taxon>Fungi</taxon>
        <taxon>Dikarya</taxon>
        <taxon>Basidiomycota</taxon>
        <taxon>Agaricomycotina</taxon>
        <taxon>Agaricomycetes</taxon>
        <taxon>Polyporales</taxon>
        <taxon>Polyporaceae</taxon>
        <taxon>Ganoderma</taxon>
    </lineage>
</organism>
<dbReference type="AlphaFoldDB" id="A0A5K1K304"/>
<keyword evidence="2" id="KW-0472">Membrane</keyword>
<accession>A0A5K1K304</accession>
<evidence type="ECO:0000256" key="2">
    <source>
        <dbReference type="SAM" id="Phobius"/>
    </source>
</evidence>
<protein>
    <submittedName>
        <fullName evidence="3">MSP1 protein-like protein</fullName>
    </submittedName>
</protein>
<evidence type="ECO:0000313" key="3">
    <source>
        <dbReference type="EMBL" id="VWP00397.1"/>
    </source>
</evidence>
<feature type="transmembrane region" description="Helical" evidence="2">
    <location>
        <begin position="32"/>
        <end position="53"/>
    </location>
</feature>
<keyword evidence="2" id="KW-0812">Transmembrane</keyword>
<proteinExistence type="predicted"/>
<reference evidence="3" key="1">
    <citation type="submission" date="2019-10" db="EMBL/GenBank/DDBJ databases">
        <authorList>
            <person name="Nor Muhammad N."/>
        </authorList>
    </citation>
    <scope>NUCLEOTIDE SEQUENCE</scope>
</reference>
<feature type="region of interest" description="Disordered" evidence="1">
    <location>
        <begin position="105"/>
        <end position="136"/>
    </location>
</feature>
<name>A0A5K1K304_9APHY</name>
<dbReference type="EMBL" id="LR728440">
    <property type="protein sequence ID" value="VWP00397.1"/>
    <property type="molecule type" value="Genomic_DNA"/>
</dbReference>
<sequence length="136" mass="15063">MLPAWYNISEHAINSGYALFEITLTNVGPNSWWHLPVCVFMLACYLGVAYITHATQGFYTYSFLNPQKEHAKLAGYIIGIGVAECLAFLLARGLIWVRMRLSGRKSRASGPSGTNPTIEEGWEEVERPGSRVGQAV</sequence>
<feature type="transmembrane region" description="Helical" evidence="2">
    <location>
        <begin position="73"/>
        <end position="97"/>
    </location>
</feature>
<evidence type="ECO:0000256" key="1">
    <source>
        <dbReference type="SAM" id="MobiDB-lite"/>
    </source>
</evidence>
<keyword evidence="2" id="KW-1133">Transmembrane helix</keyword>
<gene>
    <name evidence="3" type="primary">Q5EMY3</name>
</gene>